<protein>
    <submittedName>
        <fullName evidence="2">Uncharacterized protein</fullName>
    </submittedName>
</protein>
<proteinExistence type="predicted"/>
<name>A0A2L0EMR2_SORCE</name>
<gene>
    <name evidence="2" type="ORF">SOCE26_019950</name>
</gene>
<sequence>MSTSIADLVAWRADRVPALGVFLKDVARRLSAGDPEAFWGCAPAFEALVRSVAARDLLRAELDLAAEDPLYTPPSTDALSLVDAHEFGLLLGLVRPAAAGEPLQSLPEHLQVGVLGPLRLAVDVYAEAPGHRNESVARARRLRGEGAISLGPGEIAGFRSGEHVVRFDGPPEGTLCLFFTSAAVQRLRWVYDTNTLLAVRAHAGLRAEHAPARRRSHLDHRESQGSAWLV</sequence>
<feature type="region of interest" description="Disordered" evidence="1">
    <location>
        <begin position="209"/>
        <end position="230"/>
    </location>
</feature>
<organism evidence="2 3">
    <name type="scientific">Sorangium cellulosum</name>
    <name type="common">Polyangium cellulosum</name>
    <dbReference type="NCBI Taxonomy" id="56"/>
    <lineage>
        <taxon>Bacteria</taxon>
        <taxon>Pseudomonadati</taxon>
        <taxon>Myxococcota</taxon>
        <taxon>Polyangia</taxon>
        <taxon>Polyangiales</taxon>
        <taxon>Polyangiaceae</taxon>
        <taxon>Sorangium</taxon>
    </lineage>
</organism>
<dbReference type="RefSeq" id="WP_104978377.1">
    <property type="nucleotide sequence ID" value="NZ_CP012673.1"/>
</dbReference>
<dbReference type="Proteomes" id="UP000238348">
    <property type="component" value="Chromosome"/>
</dbReference>
<dbReference type="EMBL" id="CP012673">
    <property type="protein sequence ID" value="AUX40594.1"/>
    <property type="molecule type" value="Genomic_DNA"/>
</dbReference>
<accession>A0A2L0EMR2</accession>
<evidence type="ECO:0000313" key="2">
    <source>
        <dbReference type="EMBL" id="AUX40594.1"/>
    </source>
</evidence>
<reference evidence="2 3" key="1">
    <citation type="submission" date="2015-09" db="EMBL/GenBank/DDBJ databases">
        <title>Sorangium comparison.</title>
        <authorList>
            <person name="Zaburannyi N."/>
            <person name="Bunk B."/>
            <person name="Overmann J."/>
            <person name="Mueller R."/>
        </authorList>
    </citation>
    <scope>NUCLEOTIDE SEQUENCE [LARGE SCALE GENOMIC DNA]</scope>
    <source>
        <strain evidence="2 3">So ce26</strain>
    </source>
</reference>
<evidence type="ECO:0000313" key="3">
    <source>
        <dbReference type="Proteomes" id="UP000238348"/>
    </source>
</evidence>
<dbReference type="AlphaFoldDB" id="A0A2L0EMR2"/>
<evidence type="ECO:0000256" key="1">
    <source>
        <dbReference type="SAM" id="MobiDB-lite"/>
    </source>
</evidence>